<accession>A0A437ALC1</accession>
<comment type="similarity">
    <text evidence="1">Belongs to the universal ribosomal protein uL15 family.</text>
</comment>
<evidence type="ECO:0000313" key="7">
    <source>
        <dbReference type="Proteomes" id="UP000282876"/>
    </source>
</evidence>
<organism evidence="6 7">
    <name type="scientific">Tubulinosema ratisbonensis</name>
    <dbReference type="NCBI Taxonomy" id="291195"/>
    <lineage>
        <taxon>Eukaryota</taxon>
        <taxon>Fungi</taxon>
        <taxon>Fungi incertae sedis</taxon>
        <taxon>Microsporidia</taxon>
        <taxon>Tubulinosematoidea</taxon>
        <taxon>Tubulinosematidae</taxon>
        <taxon>Tubulinosema</taxon>
    </lineage>
</organism>
<dbReference type="GO" id="GO:0006412">
    <property type="term" value="P:translation"/>
    <property type="evidence" value="ECO:0007669"/>
    <property type="project" value="InterPro"/>
</dbReference>
<dbReference type="GO" id="GO:0003735">
    <property type="term" value="F:structural constituent of ribosome"/>
    <property type="evidence" value="ECO:0007669"/>
    <property type="project" value="InterPro"/>
</dbReference>
<dbReference type="InterPro" id="IPR030878">
    <property type="entry name" value="Ribosomal_uL15"/>
</dbReference>
<gene>
    <name evidence="6" type="ORF">TUBRATIS_17300</name>
</gene>
<feature type="domain" description="Large ribosomal subunit protein uL15/eL18" evidence="5">
    <location>
        <begin position="73"/>
        <end position="145"/>
    </location>
</feature>
<name>A0A437ALC1_9MICR</name>
<keyword evidence="2" id="KW-0689">Ribosomal protein</keyword>
<reference evidence="6 7" key="1">
    <citation type="submission" date="2018-10" db="EMBL/GenBank/DDBJ databases">
        <title>Draft genome sequence of the microsporidian Tubulinosema ratisbonensis.</title>
        <authorList>
            <person name="Polonais V."/>
            <person name="Peyretaillade E."/>
            <person name="Niehus S."/>
            <person name="Wawrzyniak I."/>
            <person name="Franchet A."/>
            <person name="Gaspin C."/>
            <person name="Reichstadt M."/>
            <person name="Belser C."/>
            <person name="Labadie K."/>
            <person name="Delbac F."/>
            <person name="Ferrandon D."/>
        </authorList>
    </citation>
    <scope>NUCLEOTIDE SEQUENCE [LARGE SCALE GENOMIC DNA]</scope>
    <source>
        <strain evidence="6 7">Franzen</strain>
    </source>
</reference>
<proteinExistence type="inferred from homology"/>
<dbReference type="GO" id="GO:0022625">
    <property type="term" value="C:cytosolic large ribosomal subunit"/>
    <property type="evidence" value="ECO:0007669"/>
    <property type="project" value="TreeGrafter"/>
</dbReference>
<dbReference type="VEuPathDB" id="MicrosporidiaDB:TUBRATIS_17300"/>
<keyword evidence="7" id="KW-1185">Reference proteome</keyword>
<dbReference type="SUPFAM" id="SSF52080">
    <property type="entry name" value="Ribosomal proteins L15p and L18e"/>
    <property type="match status" value="1"/>
</dbReference>
<keyword evidence="3" id="KW-0687">Ribonucleoprotein</keyword>
<dbReference type="InterPro" id="IPR036227">
    <property type="entry name" value="Ribosomal_uL15/eL18_sf"/>
</dbReference>
<comment type="caution">
    <text evidence="6">The sequence shown here is derived from an EMBL/GenBank/DDBJ whole genome shotgun (WGS) entry which is preliminary data.</text>
</comment>
<dbReference type="STRING" id="291195.A0A437ALC1"/>
<dbReference type="InterPro" id="IPR021131">
    <property type="entry name" value="Ribosomal_uL15/eL18"/>
</dbReference>
<dbReference type="PANTHER" id="PTHR11721">
    <property type="entry name" value="60S RIBOSOMAL PROTEIN L27A"/>
    <property type="match status" value="1"/>
</dbReference>
<feature type="region of interest" description="Disordered" evidence="4">
    <location>
        <begin position="1"/>
        <end position="37"/>
    </location>
</feature>
<sequence>MVVKVSKTRKLRGHVSHGHGRVGKHRKHPSGRGKSGGLKHLKTLFQRYHPDHFGKRGMNVTHLKKNALWKPQINVCKLWSLIPKSQVNDFISDESIAPKIDCRMFGYHIVRGKGDLSINKPLIVTARYFTPNAIKKIEAVGGKCIISP</sequence>
<evidence type="ECO:0000256" key="3">
    <source>
        <dbReference type="ARBA" id="ARBA00023274"/>
    </source>
</evidence>
<dbReference type="EMBL" id="RCSS01000401">
    <property type="protein sequence ID" value="RVD91806.1"/>
    <property type="molecule type" value="Genomic_DNA"/>
</dbReference>
<dbReference type="AlphaFoldDB" id="A0A437ALC1"/>
<dbReference type="HAMAP" id="MF_01341">
    <property type="entry name" value="Ribosomal_uL15"/>
    <property type="match status" value="1"/>
</dbReference>
<evidence type="ECO:0000259" key="5">
    <source>
        <dbReference type="Pfam" id="PF00828"/>
    </source>
</evidence>
<dbReference type="Proteomes" id="UP000282876">
    <property type="component" value="Unassembled WGS sequence"/>
</dbReference>
<dbReference type="PANTHER" id="PTHR11721:SF3">
    <property type="entry name" value="LARGE RIBOSOMAL SUBUNIT PROTEIN UL15"/>
    <property type="match status" value="1"/>
</dbReference>
<dbReference type="Pfam" id="PF00828">
    <property type="entry name" value="Ribosomal_L27A"/>
    <property type="match status" value="1"/>
</dbReference>
<evidence type="ECO:0000256" key="1">
    <source>
        <dbReference type="ARBA" id="ARBA00007320"/>
    </source>
</evidence>
<dbReference type="Gene3D" id="3.100.10.10">
    <property type="match status" value="1"/>
</dbReference>
<evidence type="ECO:0000256" key="4">
    <source>
        <dbReference type="SAM" id="MobiDB-lite"/>
    </source>
</evidence>
<dbReference type="OrthoDB" id="61900at2759"/>
<evidence type="ECO:0000256" key="2">
    <source>
        <dbReference type="ARBA" id="ARBA00022980"/>
    </source>
</evidence>
<protein>
    <submittedName>
        <fullName evidence="6">60S ribosomal l27a</fullName>
    </submittedName>
</protein>
<evidence type="ECO:0000313" key="6">
    <source>
        <dbReference type="EMBL" id="RVD91806.1"/>
    </source>
</evidence>